<feature type="region of interest" description="Disordered" evidence="1">
    <location>
        <begin position="185"/>
        <end position="236"/>
    </location>
</feature>
<reference evidence="3" key="1">
    <citation type="submission" date="2020-06" db="EMBL/GenBank/DDBJ databases">
        <authorList>
            <consortium name="Plant Systems Biology data submission"/>
        </authorList>
    </citation>
    <scope>NUCLEOTIDE SEQUENCE</scope>
    <source>
        <strain evidence="3">D6</strain>
    </source>
</reference>
<evidence type="ECO:0000313" key="4">
    <source>
        <dbReference type="Proteomes" id="UP001153069"/>
    </source>
</evidence>
<comment type="caution">
    <text evidence="3">The sequence shown here is derived from an EMBL/GenBank/DDBJ whole genome shotgun (WGS) entry which is preliminary data.</text>
</comment>
<keyword evidence="2" id="KW-0472">Membrane</keyword>
<keyword evidence="2" id="KW-0812">Transmembrane</keyword>
<dbReference type="EMBL" id="CAICTM010000896">
    <property type="protein sequence ID" value="CAB9517989.1"/>
    <property type="molecule type" value="Genomic_DNA"/>
</dbReference>
<accession>A0A9N8ECZ5</accession>
<organism evidence="3 4">
    <name type="scientific">Seminavis robusta</name>
    <dbReference type="NCBI Taxonomy" id="568900"/>
    <lineage>
        <taxon>Eukaryota</taxon>
        <taxon>Sar</taxon>
        <taxon>Stramenopiles</taxon>
        <taxon>Ochrophyta</taxon>
        <taxon>Bacillariophyta</taxon>
        <taxon>Bacillariophyceae</taxon>
        <taxon>Bacillariophycidae</taxon>
        <taxon>Naviculales</taxon>
        <taxon>Naviculaceae</taxon>
        <taxon>Seminavis</taxon>
    </lineage>
</organism>
<dbReference type="AlphaFoldDB" id="A0A9N8ECZ5"/>
<keyword evidence="4" id="KW-1185">Reference proteome</keyword>
<dbReference type="Proteomes" id="UP001153069">
    <property type="component" value="Unassembled WGS sequence"/>
</dbReference>
<evidence type="ECO:0000256" key="1">
    <source>
        <dbReference type="SAM" id="MobiDB-lite"/>
    </source>
</evidence>
<gene>
    <name evidence="3" type="ORF">SEMRO_898_G217540.1</name>
</gene>
<protein>
    <submittedName>
        <fullName evidence="3">Uncharacterized protein</fullName>
    </submittedName>
</protein>
<sequence>MSIAYDPSRMHSPVSTLAPTSAPMIPEAGIAYDPSRMHDIVKTPVPTSAPTISEAPSPFGGADILVVGADVPSTKSPFPLPLLMTLLILGALLIAAVTFWLSHKQEVLAKKMEEQKKQKLAEKYGVTLGPATQEHGKPLAKDGDVDIETASATASDREEEEYFSFTTQYTVKPGSVVPPEIREEEMTETDCCDSVSEISGDDSNDDPRSERCSSDGNGTTIACSRPGESDYMDISL</sequence>
<keyword evidence="2" id="KW-1133">Transmembrane helix</keyword>
<evidence type="ECO:0000313" key="3">
    <source>
        <dbReference type="EMBL" id="CAB9517989.1"/>
    </source>
</evidence>
<name>A0A9N8ECZ5_9STRA</name>
<evidence type="ECO:0000256" key="2">
    <source>
        <dbReference type="SAM" id="Phobius"/>
    </source>
</evidence>
<feature type="transmembrane region" description="Helical" evidence="2">
    <location>
        <begin position="82"/>
        <end position="102"/>
    </location>
</feature>
<proteinExistence type="predicted"/>